<keyword evidence="2" id="KW-1185">Reference proteome</keyword>
<proteinExistence type="evidence at protein level"/>
<accession>A0A2K3D1M1</accession>
<keyword evidence="3 4" id="KW-0002">3D-structure</keyword>
<dbReference type="PDB" id="9F5X">
    <property type="method" value="EM"/>
    <property type="resolution" value="2.82 A"/>
    <property type="chains" value="2K/3K=1-58"/>
</dbReference>
<dbReference type="PDB" id="9F61">
    <property type="method" value="EM"/>
    <property type="resolution" value="2.55 A"/>
    <property type="chains" value="3K=1-58"/>
</dbReference>
<dbReference type="EMDB" id="EMD-50206"/>
<dbReference type="GeneID" id="5728725"/>
<dbReference type="Proteomes" id="UP000006906">
    <property type="component" value="Chromosome 12"/>
</dbReference>
<evidence type="ECO:0007829" key="4">
    <source>
        <dbReference type="PDB" id="9F60"/>
    </source>
</evidence>
<dbReference type="EMDB" id="EMD-50202"/>
<sequence length="58" mass="6525">MFPSRALKAAADSYKATDFTNPKYNYFFRELTARVQGVLLTGGSLYGTWLVVFGEAQR</sequence>
<dbReference type="EMDB" id="EMD-50210"/>
<dbReference type="Gramene" id="PNW74433">
    <property type="protein sequence ID" value="PNW74433"/>
    <property type="gene ID" value="CHLRE_12g483850v5"/>
</dbReference>
<evidence type="ECO:0007829" key="3">
    <source>
        <dbReference type="PDB" id="9F5X"/>
    </source>
</evidence>
<name>A0A2K3D1M1_CHLRE</name>
<dbReference type="SMR" id="A0A2K3D1M1"/>
<evidence type="ECO:0000313" key="2">
    <source>
        <dbReference type="Proteomes" id="UP000006906"/>
    </source>
</evidence>
<evidence type="ECO:0000313" key="1">
    <source>
        <dbReference type="EMBL" id="PNW74433.1"/>
    </source>
</evidence>
<protein>
    <submittedName>
        <fullName evidence="1">Uncharacterized protein</fullName>
    </submittedName>
</protein>
<dbReference type="PDB" id="9F62">
    <property type="method" value="EM"/>
    <property type="resolution" value="5.44 A"/>
    <property type="chains" value="2K/3K/4K/7K/8K/9K=1-58"/>
</dbReference>
<dbReference type="EMDB" id="EMD-50205"/>
<organism evidence="1 2">
    <name type="scientific">Chlamydomonas reinhardtii</name>
    <name type="common">Chlamydomonas smithii</name>
    <dbReference type="NCBI Taxonomy" id="3055"/>
    <lineage>
        <taxon>Eukaryota</taxon>
        <taxon>Viridiplantae</taxon>
        <taxon>Chlorophyta</taxon>
        <taxon>core chlorophytes</taxon>
        <taxon>Chlorophyceae</taxon>
        <taxon>CS clade</taxon>
        <taxon>Chlamydomonadales</taxon>
        <taxon>Chlamydomonadaceae</taxon>
        <taxon>Chlamydomonas</taxon>
    </lineage>
</organism>
<dbReference type="PDB" id="9F60">
    <property type="method" value="EM"/>
    <property type="resolution" value="2.39 A"/>
    <property type="chains" value="2K=1-58"/>
</dbReference>
<dbReference type="KEGG" id="cre:CHLRE_12g483850v5"/>
<dbReference type="InParanoid" id="A0A2K3D1M1"/>
<gene>
    <name evidence="1" type="ORF">CHLRE_12g483850v5</name>
</gene>
<dbReference type="EMBL" id="CM008973">
    <property type="protein sequence ID" value="PNW74433.1"/>
    <property type="molecule type" value="Genomic_DNA"/>
</dbReference>
<reference evidence="3 4" key="2">
    <citation type="journal article" date="2025" name="Science">
        <title>In-cell architecture of the mitochondrial respiratory chain.</title>
        <authorList>
            <person name="Waltz F."/>
            <person name="Righetto R.D."/>
            <person name="Lamm L."/>
            <person name="Salinas-Giege T."/>
            <person name="Kelley R."/>
            <person name="Zhang X."/>
            <person name="Obr M."/>
            <person name="Khavnekar S."/>
            <person name="Kotecha A."/>
            <person name="Engel B.D."/>
        </authorList>
    </citation>
    <scope>STRUCTURE BY ELECTRON MICROSCOPY (2.39 ANGSTROMS)</scope>
</reference>
<dbReference type="AlphaFoldDB" id="A0A2K3D1M1"/>
<dbReference type="OrthoDB" id="529189at2759"/>
<reference evidence="1 2" key="1">
    <citation type="journal article" date="2007" name="Science">
        <title>The Chlamydomonas genome reveals the evolution of key animal and plant functions.</title>
        <authorList>
            <person name="Merchant S.S."/>
            <person name="Prochnik S.E."/>
            <person name="Vallon O."/>
            <person name="Harris E.H."/>
            <person name="Karpowicz S.J."/>
            <person name="Witman G.B."/>
            <person name="Terry A."/>
            <person name="Salamov A."/>
            <person name="Fritz-Laylin L.K."/>
            <person name="Marechal-Drouard L."/>
            <person name="Marshall W.F."/>
            <person name="Qu L.H."/>
            <person name="Nelson D.R."/>
            <person name="Sanderfoot A.A."/>
            <person name="Spalding M.H."/>
            <person name="Kapitonov V.V."/>
            <person name="Ren Q."/>
            <person name="Ferris P."/>
            <person name="Lindquist E."/>
            <person name="Shapiro H."/>
            <person name="Lucas S.M."/>
            <person name="Grimwood J."/>
            <person name="Schmutz J."/>
            <person name="Cardol P."/>
            <person name="Cerutti H."/>
            <person name="Chanfreau G."/>
            <person name="Chen C.L."/>
            <person name="Cognat V."/>
            <person name="Croft M.T."/>
            <person name="Dent R."/>
            <person name="Dutcher S."/>
            <person name="Fernandez E."/>
            <person name="Fukuzawa H."/>
            <person name="Gonzalez-Ballester D."/>
            <person name="Gonzalez-Halphen D."/>
            <person name="Hallmann A."/>
            <person name="Hanikenne M."/>
            <person name="Hippler M."/>
            <person name="Inwood W."/>
            <person name="Jabbari K."/>
            <person name="Kalanon M."/>
            <person name="Kuras R."/>
            <person name="Lefebvre P.A."/>
            <person name="Lemaire S.D."/>
            <person name="Lobanov A.V."/>
            <person name="Lohr M."/>
            <person name="Manuell A."/>
            <person name="Meier I."/>
            <person name="Mets L."/>
            <person name="Mittag M."/>
            <person name="Mittelmeier T."/>
            <person name="Moroney J.V."/>
            <person name="Moseley J."/>
            <person name="Napoli C."/>
            <person name="Nedelcu A.M."/>
            <person name="Niyogi K."/>
            <person name="Novoselov S.V."/>
            <person name="Paulsen I.T."/>
            <person name="Pazour G."/>
            <person name="Purton S."/>
            <person name="Ral J.P."/>
            <person name="Riano-Pachon D.M."/>
            <person name="Riekhof W."/>
            <person name="Rymarquis L."/>
            <person name="Schroda M."/>
            <person name="Stern D."/>
            <person name="Umen J."/>
            <person name="Willows R."/>
            <person name="Wilson N."/>
            <person name="Zimmer S.L."/>
            <person name="Allmer J."/>
            <person name="Balk J."/>
            <person name="Bisova K."/>
            <person name="Chen C.J."/>
            <person name="Elias M."/>
            <person name="Gendler K."/>
            <person name="Hauser C."/>
            <person name="Lamb M.R."/>
            <person name="Ledford H."/>
            <person name="Long J.C."/>
            <person name="Minagawa J."/>
            <person name="Page M.D."/>
            <person name="Pan J."/>
            <person name="Pootakham W."/>
            <person name="Roje S."/>
            <person name="Rose A."/>
            <person name="Stahlberg E."/>
            <person name="Terauchi A.M."/>
            <person name="Yang P."/>
            <person name="Ball S."/>
            <person name="Bowler C."/>
            <person name="Dieckmann C.L."/>
            <person name="Gladyshev V.N."/>
            <person name="Green P."/>
            <person name="Jorgensen R."/>
            <person name="Mayfield S."/>
            <person name="Mueller-Roeber B."/>
            <person name="Rajamani S."/>
            <person name="Sayre R.T."/>
            <person name="Brokstein P."/>
            <person name="Dubchak I."/>
            <person name="Goodstein D."/>
            <person name="Hornick L."/>
            <person name="Huang Y.W."/>
            <person name="Jhaveri J."/>
            <person name="Luo Y."/>
            <person name="Martinez D."/>
            <person name="Ngau W.C."/>
            <person name="Otillar B."/>
            <person name="Poliakov A."/>
            <person name="Porter A."/>
            <person name="Szajkowski L."/>
            <person name="Werner G."/>
            <person name="Zhou K."/>
            <person name="Grigoriev I.V."/>
            <person name="Rokhsar D.S."/>
            <person name="Grossman A.R."/>
        </authorList>
    </citation>
    <scope>NUCLEOTIDE SEQUENCE [LARGE SCALE GENOMIC DNA]</scope>
    <source>
        <strain evidence="2">CC-503</strain>
    </source>
</reference>
<dbReference type="RefSeq" id="XP_042917897.1">
    <property type="nucleotide sequence ID" value="XM_043067802.1"/>
</dbReference>